<evidence type="ECO:0000256" key="8">
    <source>
        <dbReference type="SAM" id="MobiDB-lite"/>
    </source>
</evidence>
<name>A0A543BIR8_9MICO</name>
<keyword evidence="3" id="KW-0812">Transmembrane</keyword>
<dbReference type="EMBL" id="VFOX01000001">
    <property type="protein sequence ID" value="TQL84737.1"/>
    <property type="molecule type" value="Genomic_DNA"/>
</dbReference>
<organism evidence="9 10">
    <name type="scientific">Microbacterium saperdae</name>
    <dbReference type="NCBI Taxonomy" id="69368"/>
    <lineage>
        <taxon>Bacteria</taxon>
        <taxon>Bacillati</taxon>
        <taxon>Actinomycetota</taxon>
        <taxon>Actinomycetes</taxon>
        <taxon>Micrococcales</taxon>
        <taxon>Microbacteriaceae</taxon>
        <taxon>Microbacterium</taxon>
    </lineage>
</organism>
<dbReference type="OrthoDB" id="3267321at2"/>
<comment type="caution">
    <text evidence="9">The sequence shown here is derived from an EMBL/GenBank/DDBJ whole genome shotgun (WGS) entry which is preliminary data.</text>
</comment>
<keyword evidence="4" id="KW-0653">Protein transport</keyword>
<keyword evidence="5" id="KW-1133">Transmembrane helix</keyword>
<evidence type="ECO:0000313" key="9">
    <source>
        <dbReference type="EMBL" id="TQL84737.1"/>
    </source>
</evidence>
<comment type="subcellular location">
    <subcellularLocation>
        <location evidence="1">Membrane</location>
        <topology evidence="1">Single-pass membrane protein</topology>
    </subcellularLocation>
</comment>
<keyword evidence="7" id="KW-0472">Membrane</keyword>
<sequence>MFGLTIEKFTVIAVLAAFLLGPERLPAAAAGLARMVKGLKELAGGARDRLRDEVGPEFDDVDWQKLDPRQYDPRRIIQDALLDDSPRPTTPASSKTTAVPAQLTEPES</sequence>
<evidence type="ECO:0000256" key="6">
    <source>
        <dbReference type="ARBA" id="ARBA00023010"/>
    </source>
</evidence>
<evidence type="ECO:0000256" key="1">
    <source>
        <dbReference type="ARBA" id="ARBA00004167"/>
    </source>
</evidence>
<dbReference type="RefSeq" id="WP_141870764.1">
    <property type="nucleotide sequence ID" value="NZ_VFOX01000001.1"/>
</dbReference>
<keyword evidence="6" id="KW-0811">Translocation</keyword>
<feature type="compositionally biased region" description="Polar residues" evidence="8">
    <location>
        <begin position="90"/>
        <end position="99"/>
    </location>
</feature>
<evidence type="ECO:0000256" key="3">
    <source>
        <dbReference type="ARBA" id="ARBA00022692"/>
    </source>
</evidence>
<dbReference type="PRINTS" id="PR01506">
    <property type="entry name" value="TATBPROTEIN"/>
</dbReference>
<reference evidence="9 10" key="1">
    <citation type="submission" date="2019-06" db="EMBL/GenBank/DDBJ databases">
        <title>Sequencing the genomes of 1000 actinobacteria strains.</title>
        <authorList>
            <person name="Klenk H.-P."/>
        </authorList>
    </citation>
    <scope>NUCLEOTIDE SEQUENCE [LARGE SCALE GENOMIC DNA]</scope>
    <source>
        <strain evidence="9 10">DSM 20169</strain>
    </source>
</reference>
<gene>
    <name evidence="9" type="ORF">FB560_0329</name>
</gene>
<dbReference type="AlphaFoldDB" id="A0A543BIR8"/>
<feature type="region of interest" description="Disordered" evidence="8">
    <location>
        <begin position="78"/>
        <end position="108"/>
    </location>
</feature>
<evidence type="ECO:0000313" key="10">
    <source>
        <dbReference type="Proteomes" id="UP000317209"/>
    </source>
</evidence>
<evidence type="ECO:0000256" key="2">
    <source>
        <dbReference type="ARBA" id="ARBA00022448"/>
    </source>
</evidence>
<evidence type="ECO:0000256" key="7">
    <source>
        <dbReference type="ARBA" id="ARBA00023136"/>
    </source>
</evidence>
<keyword evidence="10" id="KW-1185">Reference proteome</keyword>
<dbReference type="Proteomes" id="UP000317209">
    <property type="component" value="Unassembled WGS sequence"/>
</dbReference>
<protein>
    <submittedName>
        <fullName evidence="9">Sec-independent protein translocase protein TatB</fullName>
    </submittedName>
</protein>
<proteinExistence type="predicted"/>
<dbReference type="Pfam" id="PF02416">
    <property type="entry name" value="TatA_B_E"/>
    <property type="match status" value="1"/>
</dbReference>
<dbReference type="InterPro" id="IPR003369">
    <property type="entry name" value="TatA/B/E"/>
</dbReference>
<keyword evidence="2" id="KW-0813">Transport</keyword>
<evidence type="ECO:0000256" key="4">
    <source>
        <dbReference type="ARBA" id="ARBA00022927"/>
    </source>
</evidence>
<evidence type="ECO:0000256" key="5">
    <source>
        <dbReference type="ARBA" id="ARBA00022989"/>
    </source>
</evidence>
<dbReference type="Gene3D" id="1.20.5.3310">
    <property type="match status" value="1"/>
</dbReference>
<accession>A0A543BIR8</accession>